<organism evidence="7 8">
    <name type="scientific">Megasphaera hexanoica</name>
    <dbReference type="NCBI Taxonomy" id="1675036"/>
    <lineage>
        <taxon>Bacteria</taxon>
        <taxon>Bacillati</taxon>
        <taxon>Bacillota</taxon>
        <taxon>Negativicutes</taxon>
        <taxon>Veillonellales</taxon>
        <taxon>Veillonellaceae</taxon>
        <taxon>Megasphaera</taxon>
    </lineage>
</organism>
<reference evidence="7 8" key="1">
    <citation type="submission" date="2020-04" db="EMBL/GenBank/DDBJ databases">
        <authorList>
            <person name="Hitch T.C.A."/>
            <person name="Wylensek D."/>
            <person name="Clavel T."/>
        </authorList>
    </citation>
    <scope>NUCLEOTIDE SEQUENCE [LARGE SCALE GENOMIC DNA]</scope>
    <source>
        <strain evidence="7 8">Oil-RF-744-FAT-WT-6-1</strain>
    </source>
</reference>
<dbReference type="Pfam" id="PF11794">
    <property type="entry name" value="HpaB_N"/>
    <property type="match status" value="1"/>
</dbReference>
<dbReference type="SUPFAM" id="SSF47203">
    <property type="entry name" value="Acyl-CoA dehydrogenase C-terminal domain-like"/>
    <property type="match status" value="1"/>
</dbReference>
<keyword evidence="3" id="KW-0560">Oxidoreductase</keyword>
<accession>A0A848BNY3</accession>
<feature type="domain" description="HpaB/PvcC/4-BUDH N-terminal" evidence="6">
    <location>
        <begin position="4"/>
        <end position="277"/>
    </location>
</feature>
<dbReference type="SUPFAM" id="SSF56645">
    <property type="entry name" value="Acyl-CoA dehydrogenase NM domain-like"/>
    <property type="match status" value="1"/>
</dbReference>
<evidence type="ECO:0000256" key="1">
    <source>
        <dbReference type="ARBA" id="ARBA00022630"/>
    </source>
</evidence>
<dbReference type="InterPro" id="IPR009100">
    <property type="entry name" value="AcylCoA_DH/oxidase_NM_dom_sf"/>
</dbReference>
<protein>
    <submittedName>
        <fullName evidence="7">4-hydroxybutyryl-CoA dehydratase</fullName>
    </submittedName>
</protein>
<dbReference type="AlphaFoldDB" id="A0A848BNY3"/>
<sequence>MLMTKEQFQASIRARKPMNVYFLGKKIEDLTTFPPLAASFNAISTIYDLQSRPEWKDLITVPSHLSGQPVSIYNAPLRSAEDANRKTRAARALAEVVGCCTHRCTGSEAFAGLGPACYDMDQDLGTHYFDRFMKFLDYVQRNDLTCTVTVTDVKGLRTLAPHEQPDPDAYVHINEVRDDGIVISGYKCNQTGILFAHEIVIVPTTNMRPEDKDFALACAVPADTPGLTFVLGRTPQDKRFFEVGGDIEGIDLGKKYADHQALVYFDHVFVPNDRVFMCGETKYVGRLLSYFTAVHRLTAGGCKAGGCSALCGAASLIADMIGVQKAGHIRTKLTQMAMTAETVYGLSLASGVEGFQHPSGFWIPNPLMSHTCKYTCTQMPFEAVRLARDILAGFGETAPSELDMRSKEVGELCQRVFNPGNPAYTAMDRLRAGRFIEHMARGSNWTAMALHGGGNQEASTVMARSFTDWDYLKNLVRAATGMEKDPARVDEIIAAIGKRQGRICTNRDLPQSDNK</sequence>
<dbReference type="InterPro" id="IPR036250">
    <property type="entry name" value="AcylCo_DH-like_C"/>
</dbReference>
<name>A0A848BNY3_9FIRM</name>
<dbReference type="Gene3D" id="1.20.140.10">
    <property type="entry name" value="Butyryl-CoA Dehydrogenase, subunit A, domain 3"/>
    <property type="match status" value="1"/>
</dbReference>
<dbReference type="InterPro" id="IPR024674">
    <property type="entry name" value="HpaB/PvcC/4-BUDH_N"/>
</dbReference>
<evidence type="ECO:0000259" key="5">
    <source>
        <dbReference type="Pfam" id="PF03241"/>
    </source>
</evidence>
<evidence type="ECO:0000256" key="2">
    <source>
        <dbReference type="ARBA" id="ARBA00022827"/>
    </source>
</evidence>
<evidence type="ECO:0000259" key="6">
    <source>
        <dbReference type="Pfam" id="PF11794"/>
    </source>
</evidence>
<dbReference type="PIRSF" id="PIRSF000331">
    <property type="entry name" value="HpaA_HpaB"/>
    <property type="match status" value="1"/>
</dbReference>
<dbReference type="PANTHER" id="PTHR36117">
    <property type="entry name" value="4-HYDROXYPHENYLACETATE 3-MONOOXYGENASE-RELATED"/>
    <property type="match status" value="1"/>
</dbReference>
<dbReference type="GO" id="GO:0016627">
    <property type="term" value="F:oxidoreductase activity, acting on the CH-CH group of donors"/>
    <property type="evidence" value="ECO:0007669"/>
    <property type="project" value="InterPro"/>
</dbReference>
<dbReference type="Pfam" id="PF03241">
    <property type="entry name" value="HpaB"/>
    <property type="match status" value="1"/>
</dbReference>
<evidence type="ECO:0000256" key="4">
    <source>
        <dbReference type="PIRSR" id="PIRSR000331-2"/>
    </source>
</evidence>
<feature type="binding site" evidence="4">
    <location>
        <position position="191"/>
    </location>
    <ligand>
        <name>FAD</name>
        <dbReference type="ChEBI" id="CHEBI:57692"/>
    </ligand>
</feature>
<dbReference type="EMBL" id="JABAFG010000006">
    <property type="protein sequence ID" value="NME28021.1"/>
    <property type="molecule type" value="Genomic_DNA"/>
</dbReference>
<proteinExistence type="predicted"/>
<dbReference type="PANTHER" id="PTHR36117:SF3">
    <property type="entry name" value="4-HYDROXYPHENYLACETATE 3-MONOOXYGENASE-RELATED"/>
    <property type="match status" value="1"/>
</dbReference>
<comment type="caution">
    <text evidence="7">The sequence shown here is derived from an EMBL/GenBank/DDBJ whole genome shotgun (WGS) entry which is preliminary data.</text>
</comment>
<dbReference type="RefSeq" id="WP_170087427.1">
    <property type="nucleotide sequence ID" value="NZ_JABAFG010000006.1"/>
</dbReference>
<gene>
    <name evidence="7" type="ORF">HF872_05210</name>
</gene>
<evidence type="ECO:0000313" key="8">
    <source>
        <dbReference type="Proteomes" id="UP000591071"/>
    </source>
</evidence>
<dbReference type="Proteomes" id="UP000591071">
    <property type="component" value="Unassembled WGS sequence"/>
</dbReference>
<evidence type="ECO:0000313" key="7">
    <source>
        <dbReference type="EMBL" id="NME28021.1"/>
    </source>
</evidence>
<feature type="domain" description="HpaB/PvcC/4-BUDH C-terminal" evidence="5">
    <location>
        <begin position="285"/>
        <end position="479"/>
    </location>
</feature>
<dbReference type="Gene3D" id="1.10.3140.10">
    <property type="entry name" value="4-hydroxybutyryl-coa dehydratase, domain 1"/>
    <property type="match status" value="1"/>
</dbReference>
<dbReference type="InterPro" id="IPR024719">
    <property type="entry name" value="HpaB/PvcC/4-BUDH_C"/>
</dbReference>
<keyword evidence="2 4" id="KW-0274">FAD</keyword>
<dbReference type="InterPro" id="IPR004925">
    <property type="entry name" value="HpaB/PvcC/4-BUDH"/>
</dbReference>
<dbReference type="Gene3D" id="2.40.110.10">
    <property type="entry name" value="Butyryl-CoA Dehydrogenase, subunit A, domain 2"/>
    <property type="match status" value="1"/>
</dbReference>
<keyword evidence="1" id="KW-0285">Flavoprotein</keyword>
<dbReference type="InterPro" id="IPR046373">
    <property type="entry name" value="Acyl-CoA_Oxase/DH_mid-dom_sf"/>
</dbReference>
<evidence type="ECO:0000256" key="3">
    <source>
        <dbReference type="ARBA" id="ARBA00023002"/>
    </source>
</evidence>